<keyword evidence="4 10" id="KW-0347">Helicase</keyword>
<keyword evidence="2" id="KW-0547">Nucleotide-binding</keyword>
<dbReference type="Gene3D" id="1.10.3380.30">
    <property type="match status" value="1"/>
</dbReference>
<dbReference type="Gene3D" id="3.40.50.300">
    <property type="entry name" value="P-loop containing nucleotide triphosphate hydrolases"/>
    <property type="match status" value="2"/>
</dbReference>
<evidence type="ECO:0000313" key="10">
    <source>
        <dbReference type="EMBL" id="SEG66840.1"/>
    </source>
</evidence>
<dbReference type="OrthoDB" id="3229913at2"/>
<dbReference type="GO" id="GO:0055087">
    <property type="term" value="C:Ski complex"/>
    <property type="evidence" value="ECO:0007669"/>
    <property type="project" value="TreeGrafter"/>
</dbReference>
<dbReference type="PANTHER" id="PTHR12131">
    <property type="entry name" value="ATP-DEPENDENT RNA AND DNA HELICASE"/>
    <property type="match status" value="1"/>
</dbReference>
<feature type="compositionally biased region" description="Basic residues" evidence="7">
    <location>
        <begin position="262"/>
        <end position="273"/>
    </location>
</feature>
<dbReference type="FunFam" id="3.40.50.300:FF:000190">
    <property type="entry name" value="ATP-dependent RNA helicase"/>
    <property type="match status" value="1"/>
</dbReference>
<feature type="domain" description="Helicase C-terminal" evidence="9">
    <location>
        <begin position="290"/>
        <end position="482"/>
    </location>
</feature>
<dbReference type="Pfam" id="PF00270">
    <property type="entry name" value="DEAD"/>
    <property type="match status" value="1"/>
</dbReference>
<dbReference type="PROSITE" id="PS51192">
    <property type="entry name" value="HELICASE_ATP_BIND_1"/>
    <property type="match status" value="1"/>
</dbReference>
<organism evidence="10 11">
    <name type="scientific">Thermomonospora echinospora</name>
    <dbReference type="NCBI Taxonomy" id="1992"/>
    <lineage>
        <taxon>Bacteria</taxon>
        <taxon>Bacillati</taxon>
        <taxon>Actinomycetota</taxon>
        <taxon>Actinomycetes</taxon>
        <taxon>Streptosporangiales</taxon>
        <taxon>Thermomonosporaceae</taxon>
        <taxon>Thermomonospora</taxon>
    </lineage>
</organism>
<dbReference type="FunFam" id="1.10.3380.30:FF:000012">
    <property type="entry name" value="Probable helicase HelY"/>
    <property type="match status" value="1"/>
</dbReference>
<keyword evidence="3" id="KW-0378">Hydrolase</keyword>
<feature type="region of interest" description="Disordered" evidence="7">
    <location>
        <begin position="258"/>
        <end position="279"/>
    </location>
</feature>
<evidence type="ECO:0000256" key="5">
    <source>
        <dbReference type="ARBA" id="ARBA00022840"/>
    </source>
</evidence>
<dbReference type="InterPro" id="IPR058621">
    <property type="entry name" value="SH3_HelY"/>
</dbReference>
<evidence type="ECO:0000259" key="9">
    <source>
        <dbReference type="PROSITE" id="PS51194"/>
    </source>
</evidence>
<dbReference type="InterPro" id="IPR001650">
    <property type="entry name" value="Helicase_C-like"/>
</dbReference>
<dbReference type="PANTHER" id="PTHR12131:SF1">
    <property type="entry name" value="ATP-DEPENDENT RNA HELICASE SUPV3L1, MITOCHONDRIAL-RELATED"/>
    <property type="match status" value="1"/>
</dbReference>
<dbReference type="GO" id="GO:0005524">
    <property type="term" value="F:ATP binding"/>
    <property type="evidence" value="ECO:0007669"/>
    <property type="project" value="UniProtKB-KW"/>
</dbReference>
<protein>
    <recommendedName>
        <fullName evidence="6">Probable helicase HelY</fullName>
    </recommendedName>
</protein>
<evidence type="ECO:0000256" key="4">
    <source>
        <dbReference type="ARBA" id="ARBA00022806"/>
    </source>
</evidence>
<dbReference type="GO" id="GO:0070478">
    <property type="term" value="P:nuclear-transcribed mRNA catabolic process, 3'-5' exonucleolytic nonsense-mediated decay"/>
    <property type="evidence" value="ECO:0007669"/>
    <property type="project" value="TreeGrafter"/>
</dbReference>
<comment type="similarity">
    <text evidence="1">Belongs to the helicase family. SKI2 subfamily.</text>
</comment>
<dbReference type="InterPro" id="IPR050699">
    <property type="entry name" value="RNA-DNA_Helicase"/>
</dbReference>
<evidence type="ECO:0000256" key="3">
    <source>
        <dbReference type="ARBA" id="ARBA00022801"/>
    </source>
</evidence>
<dbReference type="Pfam" id="PF08148">
    <property type="entry name" value="DSHCT"/>
    <property type="match status" value="1"/>
</dbReference>
<dbReference type="InterPro" id="IPR012961">
    <property type="entry name" value="Ski2/MTR4_C"/>
</dbReference>
<dbReference type="Pfam" id="PF00271">
    <property type="entry name" value="Helicase_C"/>
    <property type="match status" value="1"/>
</dbReference>
<reference evidence="11" key="1">
    <citation type="submission" date="2016-10" db="EMBL/GenBank/DDBJ databases">
        <authorList>
            <person name="Varghese N."/>
            <person name="Submissions S."/>
        </authorList>
    </citation>
    <scope>NUCLEOTIDE SEQUENCE [LARGE SCALE GENOMIC DNA]</scope>
    <source>
        <strain evidence="11">DSM 43163</strain>
    </source>
</reference>
<dbReference type="InterPro" id="IPR027417">
    <property type="entry name" value="P-loop_NTPase"/>
</dbReference>
<dbReference type="SUPFAM" id="SSF52540">
    <property type="entry name" value="P-loop containing nucleoside triphosphate hydrolases"/>
    <property type="match status" value="1"/>
</dbReference>
<dbReference type="RefSeq" id="WP_103939366.1">
    <property type="nucleotide sequence ID" value="NZ_FNVO01000008.1"/>
</dbReference>
<dbReference type="CDD" id="cd18795">
    <property type="entry name" value="SF2_C_Ski2"/>
    <property type="match status" value="1"/>
</dbReference>
<dbReference type="AlphaFoldDB" id="A0A1H6C1G3"/>
<dbReference type="SMART" id="SM00490">
    <property type="entry name" value="HELICc"/>
    <property type="match status" value="1"/>
</dbReference>
<dbReference type="InterPro" id="IPR011545">
    <property type="entry name" value="DEAD/DEAH_box_helicase_dom"/>
</dbReference>
<dbReference type="GO" id="GO:0003676">
    <property type="term" value="F:nucleic acid binding"/>
    <property type="evidence" value="ECO:0007669"/>
    <property type="project" value="InterPro"/>
</dbReference>
<name>A0A1H6C1G3_9ACTN</name>
<evidence type="ECO:0000256" key="1">
    <source>
        <dbReference type="ARBA" id="ARBA00010140"/>
    </source>
</evidence>
<sequence length="919" mass="101012">MTSPGTTPAERYAAHRARVRENGPALLDFQTLYDFGLDAFQLEACRALEAGKGVLVAAPTGSGKTVVGEFAVHLALANRQKCFYTTPIKALSNQKYADLVSRYGPGNVGLLTGDNSVNGEAPIVVMTTEVLRNMLYAGSHTLAGLGFVVMDEVHYLADRFRGAVWEEVIIHVPDSVRIVALSATVSNAEEFGEWLQEVRGDTAVIVDEHRPVPLFQHMLVGNRLYDLFVDSGEPSARPKINPQLRNVAVDEVRRAKINQSRRNGRKRVARPPRFRPPARPDVIERLDRAGLLPAITFIFSRAGCDAAVMQCLYAGLRLTSREEAEEIRAHVELRTADIADEDLRVLGYDEWLDGLMRGIAAHHAGMLPTFKEVVEELFVRGLIKAVFATETLALGINMPARTVVIEKLDKWNGEAHTDLTPGEYTQLTGRAGRRGIDVEGHAVVIWSPGMDPFAVAGLAGTRTYPLNSSFRPSYNMAVNLVGAVGRERARTLLEESFAQFQADRAVVGLARQVHKNEEALAGYAEAASCHLGDFMEYAGLRRALSDREADLARERGAAQRAEAVRSLERLRPGDVVVVPSGRRAGLAVVLDPGLGKRSDGPAPLVLTAQRSVQRLSVLDFPHPVEPIERIRIPRSFNPRSPQARRDLASTLRNKVPDAEVKTRGGGRRGRGAAAGEDAEIARLRRELRQHPAHGCSEREDHARWAERYFRLHRETEALRRRVEGRSQVIARTFDRVCGVLEQLGYLEGDTVTEDGRRLGRIYNELDLLTAESLRAGLWEDLGPAELAACASALVYESRQPDDAGAPRTPPGPARDALAAMVRLWGELEAIEQDNKVSFLREPDLGFAWTAHQWASGRPLDEVLLETGMTAGDFVRAVKQLIDLLGQIADAASPDSRIRRVAGKAMDAMRRGVVAYTSVG</sequence>
<dbReference type="SMART" id="SM01142">
    <property type="entry name" value="DSHCT"/>
    <property type="match status" value="1"/>
</dbReference>
<evidence type="ECO:0000256" key="6">
    <source>
        <dbReference type="ARBA" id="ARBA00067911"/>
    </source>
</evidence>
<accession>A0A1H6C1G3</accession>
<evidence type="ECO:0000256" key="7">
    <source>
        <dbReference type="SAM" id="MobiDB-lite"/>
    </source>
</evidence>
<keyword evidence="11" id="KW-1185">Reference proteome</keyword>
<dbReference type="Proteomes" id="UP000236723">
    <property type="component" value="Unassembled WGS sequence"/>
</dbReference>
<feature type="domain" description="Helicase ATP-binding" evidence="8">
    <location>
        <begin position="45"/>
        <end position="203"/>
    </location>
</feature>
<evidence type="ECO:0000313" key="11">
    <source>
        <dbReference type="Proteomes" id="UP000236723"/>
    </source>
</evidence>
<evidence type="ECO:0000259" key="8">
    <source>
        <dbReference type="PROSITE" id="PS51192"/>
    </source>
</evidence>
<dbReference type="GO" id="GO:0016787">
    <property type="term" value="F:hydrolase activity"/>
    <property type="evidence" value="ECO:0007669"/>
    <property type="project" value="UniProtKB-KW"/>
</dbReference>
<keyword evidence="5" id="KW-0067">ATP-binding</keyword>
<dbReference type="InterPro" id="IPR014001">
    <property type="entry name" value="Helicase_ATP-bd"/>
</dbReference>
<evidence type="ECO:0000256" key="2">
    <source>
        <dbReference type="ARBA" id="ARBA00022741"/>
    </source>
</evidence>
<dbReference type="Pfam" id="PF26090">
    <property type="entry name" value="SH3_HelY"/>
    <property type="match status" value="1"/>
</dbReference>
<dbReference type="PROSITE" id="PS51194">
    <property type="entry name" value="HELICASE_CTER"/>
    <property type="match status" value="1"/>
</dbReference>
<proteinExistence type="inferred from homology"/>
<dbReference type="GO" id="GO:0004386">
    <property type="term" value="F:helicase activity"/>
    <property type="evidence" value="ECO:0007669"/>
    <property type="project" value="UniProtKB-KW"/>
</dbReference>
<gene>
    <name evidence="10" type="ORF">SAMN04489712_108229</name>
</gene>
<dbReference type="SMART" id="SM00487">
    <property type="entry name" value="DEXDc"/>
    <property type="match status" value="1"/>
</dbReference>
<dbReference type="EMBL" id="FNVO01000008">
    <property type="protein sequence ID" value="SEG66840.1"/>
    <property type="molecule type" value="Genomic_DNA"/>
</dbReference>